<gene>
    <name evidence="2" type="ORF">GLOIN_2v1767375</name>
</gene>
<keyword evidence="1" id="KW-0812">Transmembrane</keyword>
<feature type="transmembrane region" description="Helical" evidence="1">
    <location>
        <begin position="82"/>
        <end position="102"/>
    </location>
</feature>
<keyword evidence="1" id="KW-1133">Transmembrane helix</keyword>
<proteinExistence type="predicted"/>
<evidence type="ECO:0000256" key="1">
    <source>
        <dbReference type="SAM" id="Phobius"/>
    </source>
</evidence>
<name>A0A2P4QJJ8_RHIID</name>
<dbReference type="VEuPathDB" id="FungiDB:RhiirFUN_012031"/>
<sequence length="134" mass="16449">MLIAYMRIIKISSKFHSEALHHIHFSNPEAEPIYIYHLGQPKNFEEWERNYDEFSIWKYDDDNIKARIENFKNIDHYRLFNYLQVIVIKTYEILFLFLMRLLRPKSDILMNLDFVKLYGTVEKLHHELEELEIL</sequence>
<keyword evidence="3" id="KW-1185">Reference proteome</keyword>
<reference evidence="2 3" key="2">
    <citation type="journal article" date="2018" name="New Phytol.">
        <title>High intraspecific genome diversity in the model arbuscular mycorrhizal symbiont Rhizophagus irregularis.</title>
        <authorList>
            <person name="Chen E.C.H."/>
            <person name="Morin E."/>
            <person name="Beaudet D."/>
            <person name="Noel J."/>
            <person name="Yildirir G."/>
            <person name="Ndikumana S."/>
            <person name="Charron P."/>
            <person name="St-Onge C."/>
            <person name="Giorgi J."/>
            <person name="Kruger M."/>
            <person name="Marton T."/>
            <person name="Ropars J."/>
            <person name="Grigoriev I.V."/>
            <person name="Hainaut M."/>
            <person name="Henrissat B."/>
            <person name="Roux C."/>
            <person name="Martin F."/>
            <person name="Corradi N."/>
        </authorList>
    </citation>
    <scope>NUCLEOTIDE SEQUENCE [LARGE SCALE GENOMIC DNA]</scope>
    <source>
        <strain evidence="2 3">DAOM 197198</strain>
    </source>
</reference>
<evidence type="ECO:0000313" key="3">
    <source>
        <dbReference type="Proteomes" id="UP000018888"/>
    </source>
</evidence>
<organism evidence="2 3">
    <name type="scientific">Rhizophagus irregularis (strain DAOM 181602 / DAOM 197198 / MUCL 43194)</name>
    <name type="common">Arbuscular mycorrhizal fungus</name>
    <name type="synonym">Glomus intraradices</name>
    <dbReference type="NCBI Taxonomy" id="747089"/>
    <lineage>
        <taxon>Eukaryota</taxon>
        <taxon>Fungi</taxon>
        <taxon>Fungi incertae sedis</taxon>
        <taxon>Mucoromycota</taxon>
        <taxon>Glomeromycotina</taxon>
        <taxon>Glomeromycetes</taxon>
        <taxon>Glomerales</taxon>
        <taxon>Glomeraceae</taxon>
        <taxon>Rhizophagus</taxon>
    </lineage>
</organism>
<dbReference type="AlphaFoldDB" id="A0A2P4QJJ8"/>
<dbReference type="EMBL" id="AUPC02000037">
    <property type="protein sequence ID" value="POG77801.1"/>
    <property type="molecule type" value="Genomic_DNA"/>
</dbReference>
<comment type="caution">
    <text evidence="2">The sequence shown here is derived from an EMBL/GenBank/DDBJ whole genome shotgun (WGS) entry which is preliminary data.</text>
</comment>
<evidence type="ECO:0000313" key="2">
    <source>
        <dbReference type="EMBL" id="POG77801.1"/>
    </source>
</evidence>
<protein>
    <submittedName>
        <fullName evidence="2">Uncharacterized protein</fullName>
    </submittedName>
</protein>
<dbReference type="Proteomes" id="UP000018888">
    <property type="component" value="Unassembled WGS sequence"/>
</dbReference>
<keyword evidence="1" id="KW-0472">Membrane</keyword>
<reference evidence="2 3" key="1">
    <citation type="journal article" date="2013" name="Proc. Natl. Acad. Sci. U.S.A.">
        <title>Genome of an arbuscular mycorrhizal fungus provides insight into the oldest plant symbiosis.</title>
        <authorList>
            <person name="Tisserant E."/>
            <person name="Malbreil M."/>
            <person name="Kuo A."/>
            <person name="Kohler A."/>
            <person name="Symeonidi A."/>
            <person name="Balestrini R."/>
            <person name="Charron P."/>
            <person name="Duensing N."/>
            <person name="Frei Dit Frey N."/>
            <person name="Gianinazzi-Pearson V."/>
            <person name="Gilbert L.B."/>
            <person name="Handa Y."/>
            <person name="Herr J.R."/>
            <person name="Hijri M."/>
            <person name="Koul R."/>
            <person name="Kawaguchi M."/>
            <person name="Krajinski F."/>
            <person name="Lammers P.J."/>
            <person name="Masclaux F.G."/>
            <person name="Murat C."/>
            <person name="Morin E."/>
            <person name="Ndikumana S."/>
            <person name="Pagni M."/>
            <person name="Petitpierre D."/>
            <person name="Requena N."/>
            <person name="Rosikiewicz P."/>
            <person name="Riley R."/>
            <person name="Saito K."/>
            <person name="San Clemente H."/>
            <person name="Shapiro H."/>
            <person name="van Tuinen D."/>
            <person name="Becard G."/>
            <person name="Bonfante P."/>
            <person name="Paszkowski U."/>
            <person name="Shachar-Hill Y.Y."/>
            <person name="Tuskan G.A."/>
            <person name="Young P.W."/>
            <person name="Sanders I.R."/>
            <person name="Henrissat B."/>
            <person name="Rensing S.A."/>
            <person name="Grigoriev I.V."/>
            <person name="Corradi N."/>
            <person name="Roux C."/>
            <person name="Martin F."/>
        </authorList>
    </citation>
    <scope>NUCLEOTIDE SEQUENCE [LARGE SCALE GENOMIC DNA]</scope>
    <source>
        <strain evidence="2 3">DAOM 197198</strain>
    </source>
</reference>
<accession>A0A2P4QJJ8</accession>